<gene>
    <name evidence="1" type="ordered locus">Mthe_1617</name>
</gene>
<protein>
    <submittedName>
        <fullName evidence="1">Uncharacterized protein</fullName>
    </submittedName>
</protein>
<dbReference type="HOGENOM" id="CLU_634038_0_0_2"/>
<accession>A0B9L0</accession>
<name>A0B9L0_METTP</name>
<dbReference type="KEGG" id="mtp:Mthe_1617"/>
<sequence>MVEVASHEKALAITKSLNALLLKNTGKKDVTVVLELAGSKALSVPEKYRTLRIKANGYARIPYRFGKMDIGWPIALSGRHTAAIRLWSRDPKSKKKVLIANMVVETRSPIFVPELHCMETTEQEQRARKGNSPPVITMSAVKPRTSVPKNTGEVELSWEIRGADEMHDYIFYPGAEVLEPGTFTDAGGWECSCHVTPSSNSYIYTAGPTIIQTLHARNADGEVYEHETIYYTTRVGYHNARCPAGGTIHTDELDTIRGFLEDIDARLRSNALEDLPEFVDDWNRTIEERIGRGELSESARDYMLPEFDDMDYLSGRVGTGSLADDILSAMENVLIYIKPYTLPRGYRAGTLPPERHALCDCVYGRTYHSPGHPDCNWIAVCIGRVSCNGHTGSADALTLLHELYHHATGSGDEMRAVAVSCCVFDYLAPLDW</sequence>
<organism evidence="1 2">
    <name type="scientific">Methanothrix thermoacetophila (strain DSM 6194 / JCM 14653 / NBRC 101360 / PT)</name>
    <name type="common">Methanosaeta thermophila</name>
    <dbReference type="NCBI Taxonomy" id="349307"/>
    <lineage>
        <taxon>Archaea</taxon>
        <taxon>Methanobacteriati</taxon>
        <taxon>Methanobacteriota</taxon>
        <taxon>Stenosarchaea group</taxon>
        <taxon>Methanomicrobia</taxon>
        <taxon>Methanotrichales</taxon>
        <taxon>Methanotrichaceae</taxon>
        <taxon>Methanothrix</taxon>
    </lineage>
</organism>
<keyword evidence="2" id="KW-1185">Reference proteome</keyword>
<evidence type="ECO:0000313" key="2">
    <source>
        <dbReference type="Proteomes" id="UP000000674"/>
    </source>
</evidence>
<dbReference type="RefSeq" id="WP_011696762.1">
    <property type="nucleotide sequence ID" value="NC_008553.1"/>
</dbReference>
<reference evidence="1 2" key="1">
    <citation type="submission" date="2006-10" db="EMBL/GenBank/DDBJ databases">
        <title>Complete sequence of Methanosaeta thermophila PT.</title>
        <authorList>
            <consortium name="US DOE Joint Genome Institute"/>
            <person name="Copeland A."/>
            <person name="Lucas S."/>
            <person name="Lapidus A."/>
            <person name="Barry K."/>
            <person name="Detter J.C."/>
            <person name="Glavina del Rio T."/>
            <person name="Hammon N."/>
            <person name="Israni S."/>
            <person name="Pitluck S."/>
            <person name="Chain P."/>
            <person name="Malfatti S."/>
            <person name="Shin M."/>
            <person name="Vergez L."/>
            <person name="Schmutz J."/>
            <person name="Larimer F."/>
            <person name="Land M."/>
            <person name="Hauser L."/>
            <person name="Kyrpides N."/>
            <person name="Kim E."/>
            <person name="Smith K.S."/>
            <person name="Ingram-Smith C."/>
            <person name="Richardson P."/>
        </authorList>
    </citation>
    <scope>NUCLEOTIDE SEQUENCE [LARGE SCALE GENOMIC DNA]</scope>
    <source>
        <strain evidence="2">DSM 6194 / JCM 14653 / NBRC 101360 / PT</strain>
    </source>
</reference>
<dbReference type="GeneID" id="4462194"/>
<evidence type="ECO:0000313" key="1">
    <source>
        <dbReference type="EMBL" id="ABK15384.1"/>
    </source>
</evidence>
<dbReference type="Proteomes" id="UP000000674">
    <property type="component" value="Chromosome"/>
</dbReference>
<proteinExistence type="predicted"/>
<dbReference type="AlphaFoldDB" id="A0B9L0"/>
<dbReference type="EMBL" id="CP000477">
    <property type="protein sequence ID" value="ABK15384.1"/>
    <property type="molecule type" value="Genomic_DNA"/>
</dbReference>